<comment type="caution">
    <text evidence="1">The sequence shown here is derived from an EMBL/GenBank/DDBJ whole genome shotgun (WGS) entry which is preliminary data.</text>
</comment>
<dbReference type="InterPro" id="IPR008773">
    <property type="entry name" value="PhnI"/>
</dbReference>
<keyword evidence="1" id="KW-0456">Lyase</keyword>
<dbReference type="AlphaFoldDB" id="A0A6P1BMT1"/>
<gene>
    <name evidence="1" type="ORF">FNJ47_24470</name>
</gene>
<dbReference type="EMBL" id="VKHP01000108">
    <property type="protein sequence ID" value="NEU98892.1"/>
    <property type="molecule type" value="Genomic_DNA"/>
</dbReference>
<proteinExistence type="predicted"/>
<keyword evidence="2" id="KW-1185">Reference proteome</keyword>
<dbReference type="GO" id="GO:0019634">
    <property type="term" value="P:organic phosphonate metabolic process"/>
    <property type="evidence" value="ECO:0007669"/>
    <property type="project" value="InterPro"/>
</dbReference>
<evidence type="ECO:0000313" key="2">
    <source>
        <dbReference type="Proteomes" id="UP000468531"/>
    </source>
</evidence>
<dbReference type="PIRSF" id="PIRSF007313">
    <property type="entry name" value="PhnI"/>
    <property type="match status" value="1"/>
</dbReference>
<accession>A0A6P1BMT1</accession>
<protein>
    <submittedName>
        <fullName evidence="1">Carbon-phosphorus lyase complex subunit PhnI</fullName>
    </submittedName>
</protein>
<reference evidence="1 2" key="1">
    <citation type="journal article" date="2020" name="Arch. Microbiol.">
        <title>Bradyrhizobium uaiense sp. nov., a new highly efficient cowpea symbiont.</title>
        <authorList>
            <person name="Cabral Michel D."/>
            <person name="Azarias Guimaraes A."/>
            <person name="Martins da Costa E."/>
            <person name="Soares de Carvalho T."/>
            <person name="Balsanelli E."/>
            <person name="Willems A."/>
            <person name="Maltempi de Souza E."/>
            <person name="de Souza Moreira F.M."/>
        </authorList>
    </citation>
    <scope>NUCLEOTIDE SEQUENCE [LARGE SCALE GENOMIC DNA]</scope>
    <source>
        <strain evidence="1 2">UFLA 03-164</strain>
    </source>
</reference>
<dbReference type="Pfam" id="PF05861">
    <property type="entry name" value="PhnI"/>
    <property type="match status" value="1"/>
</dbReference>
<evidence type="ECO:0000313" key="1">
    <source>
        <dbReference type="EMBL" id="NEU98892.1"/>
    </source>
</evidence>
<dbReference type="RefSeq" id="WP_163157614.1">
    <property type="nucleotide sequence ID" value="NZ_VKHP01000108.1"/>
</dbReference>
<organism evidence="1 2">
    <name type="scientific">Bradyrhizobium uaiense</name>
    <dbReference type="NCBI Taxonomy" id="2594946"/>
    <lineage>
        <taxon>Bacteria</taxon>
        <taxon>Pseudomonadati</taxon>
        <taxon>Pseudomonadota</taxon>
        <taxon>Alphaproteobacteria</taxon>
        <taxon>Hyphomicrobiales</taxon>
        <taxon>Nitrobacteraceae</taxon>
        <taxon>Bradyrhizobium</taxon>
    </lineage>
</organism>
<dbReference type="Proteomes" id="UP000468531">
    <property type="component" value="Unassembled WGS sequence"/>
</dbReference>
<sequence>MLVAIRGGEQAIENAERLLAERRRGDPAIPELSIEQIGEQLSLAVDRAMNEGAIYDRHAASLALKQAQGDAVEAAFLLRTFRATLPRAGYSEPLDTASMQIERRISPILKQAPGGQFLGATYDYIHRLLEEKSPDGFEPLISSRAESGPISAPHVADQLACDGIAERLPSAEPKTHVSDITRDPVMHPANRDLRLQSLAKADEGFLAGLANSTLQGYGQNFPLVTEIRVGDVAVDFKIPELGFAVTIGYVTLSECEILNKRLDAQSAEPRFTRGYGLAFGCSERRAMAIAVNDRALRGRELDEAVQCPIEDEQFVLSNADGVEAAGLLQSLKLPHYVSFQAELKRLRDIQAALTQRGEDAL</sequence>
<name>A0A6P1BMT1_9BRAD</name>
<dbReference type="GO" id="GO:0016829">
    <property type="term" value="F:lyase activity"/>
    <property type="evidence" value="ECO:0007669"/>
    <property type="project" value="UniProtKB-KW"/>
</dbReference>